<dbReference type="AlphaFoldDB" id="E6U9H5"/>
<sequence>MSYEKRPICSGRITGIFKKGMAMQNRILIADDDREIVEVMDDALRDEGFETVRAYNGKQVLEQLSGEKPIDLFILDIMMPEMDGLETLRHIRERTDAPVLILSARGREIDKVIGLRVGADDYVSKPFSVDELMARVGAHLRRENKHRQSAPVTGIGALKLDPSSWTVEVDGKPVELSGKEFQILSYLLINAGQTVSREQIYAAVWKDAFGGDLSTVTVHIKNLRDKLGAEGRRIRTVWGIGYRLERDLP</sequence>
<comment type="function">
    <text evidence="7">May play the central regulatory role in sporulation. It may be an element of the effector pathway responsible for the activation of sporulation genes in response to nutritional stress. Spo0A may act in concert with spo0H (a sigma factor) to control the expression of some genes that are critical to the sporulation process.</text>
</comment>
<proteinExistence type="predicted"/>
<reference evidence="12 13" key="1">
    <citation type="submission" date="2010-12" db="EMBL/GenBank/DDBJ databases">
        <title>Complete sequence of Ethanoligenens harbinense YUAN-3.</title>
        <authorList>
            <person name="Lucas S."/>
            <person name="Copeland A."/>
            <person name="Lapidus A."/>
            <person name="Cheng J.-F."/>
            <person name="Bruce D."/>
            <person name="Goodwin L."/>
            <person name="Pitluck S."/>
            <person name="Chertkov O."/>
            <person name="Misra M."/>
            <person name="Detter J.C."/>
            <person name="Han C."/>
            <person name="Tapia R."/>
            <person name="Land M."/>
            <person name="Hauser L."/>
            <person name="Jeffries C."/>
            <person name="Kyrpides N."/>
            <person name="Ivanova N."/>
            <person name="Mikhailova N."/>
            <person name="Wang A."/>
            <person name="Mouttaki H."/>
            <person name="He Z."/>
            <person name="Zhou J."/>
            <person name="Hemme C.L."/>
            <person name="Woyke T."/>
        </authorList>
    </citation>
    <scope>NUCLEOTIDE SEQUENCE [LARGE SCALE GENOMIC DNA]</scope>
    <source>
        <strain evidence="13">DSM 18485 / JCM 12961 / CGMCC 1.5033 / YUAN-3</strain>
    </source>
</reference>
<dbReference type="KEGG" id="eha:Ethha_0589"/>
<dbReference type="GO" id="GO:0000156">
    <property type="term" value="F:phosphorelay response regulator activity"/>
    <property type="evidence" value="ECO:0007669"/>
    <property type="project" value="TreeGrafter"/>
</dbReference>
<dbReference type="EMBL" id="CP002400">
    <property type="protein sequence ID" value="ADU26166.1"/>
    <property type="molecule type" value="Genomic_DNA"/>
</dbReference>
<evidence type="ECO:0000259" key="11">
    <source>
        <dbReference type="PROSITE" id="PS51755"/>
    </source>
</evidence>
<feature type="DNA-binding region" description="OmpR/PhoB-type" evidence="9">
    <location>
        <begin position="150"/>
        <end position="246"/>
    </location>
</feature>
<evidence type="ECO:0000256" key="7">
    <source>
        <dbReference type="ARBA" id="ARBA00024867"/>
    </source>
</evidence>
<name>E6U9H5_ETHHY</name>
<dbReference type="Gene3D" id="1.10.10.10">
    <property type="entry name" value="Winged helix-like DNA-binding domain superfamily/Winged helix DNA-binding domain"/>
    <property type="match status" value="1"/>
</dbReference>
<keyword evidence="4" id="KW-0805">Transcription regulation</keyword>
<gene>
    <name evidence="12" type="ordered locus">Ethha_0589</name>
</gene>
<evidence type="ECO:0000256" key="2">
    <source>
        <dbReference type="ARBA" id="ARBA00022553"/>
    </source>
</evidence>
<dbReference type="GO" id="GO:0006355">
    <property type="term" value="P:regulation of DNA-templated transcription"/>
    <property type="evidence" value="ECO:0007669"/>
    <property type="project" value="InterPro"/>
</dbReference>
<organism evidence="12 13">
    <name type="scientific">Ethanoligenens harbinense (strain DSM 18485 / JCM 12961 / CGMCC 1.5033 / YUAN-3)</name>
    <dbReference type="NCBI Taxonomy" id="663278"/>
    <lineage>
        <taxon>Bacteria</taxon>
        <taxon>Bacillati</taxon>
        <taxon>Bacillota</taxon>
        <taxon>Clostridia</taxon>
        <taxon>Eubacteriales</taxon>
        <taxon>Oscillospiraceae</taxon>
        <taxon>Ethanoligenens</taxon>
    </lineage>
</organism>
<dbReference type="STRING" id="663278.Ethha_0589"/>
<evidence type="ECO:0000259" key="10">
    <source>
        <dbReference type="PROSITE" id="PS50110"/>
    </source>
</evidence>
<dbReference type="GO" id="GO:0032993">
    <property type="term" value="C:protein-DNA complex"/>
    <property type="evidence" value="ECO:0007669"/>
    <property type="project" value="TreeGrafter"/>
</dbReference>
<dbReference type="InterPro" id="IPR039420">
    <property type="entry name" value="WalR-like"/>
</dbReference>
<dbReference type="InterPro" id="IPR036388">
    <property type="entry name" value="WH-like_DNA-bd_sf"/>
</dbReference>
<dbReference type="Pfam" id="PF00486">
    <property type="entry name" value="Trans_reg_C"/>
    <property type="match status" value="1"/>
</dbReference>
<keyword evidence="3" id="KW-0902">Two-component regulatory system</keyword>
<dbReference type="SMART" id="SM00448">
    <property type="entry name" value="REC"/>
    <property type="match status" value="1"/>
</dbReference>
<evidence type="ECO:0000256" key="1">
    <source>
        <dbReference type="ARBA" id="ARBA00018672"/>
    </source>
</evidence>
<keyword evidence="5 9" id="KW-0238">DNA-binding</keyword>
<keyword evidence="13" id="KW-1185">Reference proteome</keyword>
<keyword evidence="6" id="KW-0804">Transcription</keyword>
<feature type="domain" description="OmpR/PhoB-type" evidence="11">
    <location>
        <begin position="150"/>
        <end position="246"/>
    </location>
</feature>
<dbReference type="eggNOG" id="COG0745">
    <property type="taxonomic scope" value="Bacteria"/>
</dbReference>
<dbReference type="GO" id="GO:0005829">
    <property type="term" value="C:cytosol"/>
    <property type="evidence" value="ECO:0007669"/>
    <property type="project" value="TreeGrafter"/>
</dbReference>
<feature type="domain" description="Response regulatory" evidence="10">
    <location>
        <begin position="26"/>
        <end position="140"/>
    </location>
</feature>
<dbReference type="SMART" id="SM00862">
    <property type="entry name" value="Trans_reg_C"/>
    <property type="match status" value="1"/>
</dbReference>
<dbReference type="InterPro" id="IPR001789">
    <property type="entry name" value="Sig_transdc_resp-reg_receiver"/>
</dbReference>
<evidence type="ECO:0000256" key="4">
    <source>
        <dbReference type="ARBA" id="ARBA00023015"/>
    </source>
</evidence>
<evidence type="ECO:0000313" key="12">
    <source>
        <dbReference type="EMBL" id="ADU26166.1"/>
    </source>
</evidence>
<dbReference type="FunFam" id="1.10.10.10:FF:000018">
    <property type="entry name" value="DNA-binding response regulator ResD"/>
    <property type="match status" value="1"/>
</dbReference>
<feature type="modified residue" description="4-aspartylphosphate" evidence="8">
    <location>
        <position position="76"/>
    </location>
</feature>
<dbReference type="Gene3D" id="3.40.50.2300">
    <property type="match status" value="1"/>
</dbReference>
<dbReference type="InterPro" id="IPR016032">
    <property type="entry name" value="Sig_transdc_resp-reg_C-effctor"/>
</dbReference>
<dbReference type="InterPro" id="IPR001867">
    <property type="entry name" value="OmpR/PhoB-type_DNA-bd"/>
</dbReference>
<dbReference type="PANTHER" id="PTHR48111:SF40">
    <property type="entry name" value="PHOSPHATE REGULON TRANSCRIPTIONAL REGULATORY PROTEIN PHOB"/>
    <property type="match status" value="1"/>
</dbReference>
<evidence type="ECO:0000256" key="3">
    <source>
        <dbReference type="ARBA" id="ARBA00023012"/>
    </source>
</evidence>
<dbReference type="HOGENOM" id="CLU_000445_30_4_9"/>
<dbReference type="SUPFAM" id="SSF52172">
    <property type="entry name" value="CheY-like"/>
    <property type="match status" value="1"/>
</dbReference>
<dbReference type="InterPro" id="IPR011006">
    <property type="entry name" value="CheY-like_superfamily"/>
</dbReference>
<accession>E6U9H5</accession>
<dbReference type="CDD" id="cd00383">
    <property type="entry name" value="trans_reg_C"/>
    <property type="match status" value="1"/>
</dbReference>
<dbReference type="Gene3D" id="6.10.250.690">
    <property type="match status" value="1"/>
</dbReference>
<dbReference type="GO" id="GO:0000976">
    <property type="term" value="F:transcription cis-regulatory region binding"/>
    <property type="evidence" value="ECO:0007669"/>
    <property type="project" value="TreeGrafter"/>
</dbReference>
<evidence type="ECO:0000256" key="8">
    <source>
        <dbReference type="PROSITE-ProRule" id="PRU00169"/>
    </source>
</evidence>
<dbReference type="PROSITE" id="PS51755">
    <property type="entry name" value="OMPR_PHOB"/>
    <property type="match status" value="1"/>
</dbReference>
<dbReference type="PROSITE" id="PS50110">
    <property type="entry name" value="RESPONSE_REGULATORY"/>
    <property type="match status" value="1"/>
</dbReference>
<evidence type="ECO:0000313" key="13">
    <source>
        <dbReference type="Proteomes" id="UP000001551"/>
    </source>
</evidence>
<evidence type="ECO:0000256" key="6">
    <source>
        <dbReference type="ARBA" id="ARBA00023163"/>
    </source>
</evidence>
<keyword evidence="2 8" id="KW-0597">Phosphoprotein</keyword>
<protein>
    <recommendedName>
        <fullName evidence="1">Stage 0 sporulation protein A homolog</fullName>
    </recommendedName>
</protein>
<dbReference type="PANTHER" id="PTHR48111">
    <property type="entry name" value="REGULATOR OF RPOS"/>
    <property type="match status" value="1"/>
</dbReference>
<dbReference type="SUPFAM" id="SSF46894">
    <property type="entry name" value="C-terminal effector domain of the bipartite response regulators"/>
    <property type="match status" value="1"/>
</dbReference>
<dbReference type="FunFam" id="3.40.50.2300:FF:000001">
    <property type="entry name" value="DNA-binding response regulator PhoB"/>
    <property type="match status" value="1"/>
</dbReference>
<evidence type="ECO:0000256" key="5">
    <source>
        <dbReference type="ARBA" id="ARBA00023125"/>
    </source>
</evidence>
<dbReference type="Pfam" id="PF00072">
    <property type="entry name" value="Response_reg"/>
    <property type="match status" value="1"/>
</dbReference>
<evidence type="ECO:0000256" key="9">
    <source>
        <dbReference type="PROSITE-ProRule" id="PRU01091"/>
    </source>
</evidence>
<dbReference type="Proteomes" id="UP000001551">
    <property type="component" value="Chromosome"/>
</dbReference>